<dbReference type="Gene3D" id="1.20.1440.30">
    <property type="entry name" value="Biosynthetic Protein domain"/>
    <property type="match status" value="1"/>
</dbReference>
<dbReference type="Gene3D" id="3.40.1660.10">
    <property type="entry name" value="EreA-like (biosynthetic domain)"/>
    <property type="match status" value="1"/>
</dbReference>
<evidence type="ECO:0000313" key="2">
    <source>
        <dbReference type="EMBL" id="OJF71716.1"/>
    </source>
</evidence>
<dbReference type="OrthoDB" id="9810066at2"/>
<dbReference type="Gene3D" id="3.30.1870.10">
    <property type="entry name" value="EreA-like, domain 2"/>
    <property type="match status" value="1"/>
</dbReference>
<evidence type="ECO:0008006" key="4">
    <source>
        <dbReference type="Google" id="ProtNLM"/>
    </source>
</evidence>
<dbReference type="InterPro" id="IPR007815">
    <property type="entry name" value="Emycin_Estase"/>
</dbReference>
<accession>A0A1L8MLW2</accession>
<organism evidence="2 3">
    <name type="scientific">Streptococcus bovimastitidis</name>
    <dbReference type="NCBI Taxonomy" id="1856638"/>
    <lineage>
        <taxon>Bacteria</taxon>
        <taxon>Bacillati</taxon>
        <taxon>Bacillota</taxon>
        <taxon>Bacilli</taxon>
        <taxon>Lactobacillales</taxon>
        <taxon>Streptococcaceae</taxon>
        <taxon>Streptococcus</taxon>
    </lineage>
</organism>
<dbReference type="PANTHER" id="PTHR31299:SF0">
    <property type="entry name" value="ESTERASE, PUTATIVE (AFU_ORTHOLOGUE AFUA_1G05850)-RELATED"/>
    <property type="match status" value="1"/>
</dbReference>
<evidence type="ECO:0000313" key="3">
    <source>
        <dbReference type="Proteomes" id="UP000182015"/>
    </source>
</evidence>
<reference evidence="3" key="1">
    <citation type="submission" date="2016-06" db="EMBL/GenBank/DDBJ databases">
        <authorList>
            <person name="de Vries S.P.W."/>
            <person name="Hadjirin N.F."/>
            <person name="Lay E.M."/>
            <person name="Zadoks R.N."/>
            <person name="Peacock S.J."/>
            <person name="Parkhill J."/>
            <person name="Grant A.J."/>
            <person name="Mcdougall S."/>
            <person name="Holmes M.A."/>
        </authorList>
    </citation>
    <scope>NUCLEOTIDE SEQUENCE [LARGE SCALE GENOMIC DNA]</scope>
    <source>
        <strain evidence="3">NZ1587</strain>
    </source>
</reference>
<keyword evidence="1" id="KW-1133">Transmembrane helix</keyword>
<comment type="caution">
    <text evidence="2">The sequence shown here is derived from an EMBL/GenBank/DDBJ whole genome shotgun (WGS) entry which is preliminary data.</text>
</comment>
<dbReference type="AlphaFoldDB" id="A0A1L8MLW2"/>
<protein>
    <recommendedName>
        <fullName evidence="4">Erythromycin esterase</fullName>
    </recommendedName>
</protein>
<dbReference type="GO" id="GO:0046677">
    <property type="term" value="P:response to antibiotic"/>
    <property type="evidence" value="ECO:0007669"/>
    <property type="project" value="InterPro"/>
</dbReference>
<dbReference type="PANTHER" id="PTHR31299">
    <property type="entry name" value="ESTERASE, PUTATIVE (AFU_ORTHOLOGUE AFUA_1G05850)-RELATED"/>
    <property type="match status" value="1"/>
</dbReference>
<dbReference type="STRING" id="1856638.A9Q68_06935"/>
<proteinExistence type="predicted"/>
<feature type="transmembrane region" description="Helical" evidence="1">
    <location>
        <begin position="12"/>
        <end position="28"/>
    </location>
</feature>
<dbReference type="Pfam" id="PF05139">
    <property type="entry name" value="Erythro_esteras"/>
    <property type="match status" value="1"/>
</dbReference>
<evidence type="ECO:0000256" key="1">
    <source>
        <dbReference type="SAM" id="Phobius"/>
    </source>
</evidence>
<dbReference type="SUPFAM" id="SSF159501">
    <property type="entry name" value="EreA/ChaN-like"/>
    <property type="match status" value="1"/>
</dbReference>
<sequence>MKNFFKLSGETMFIMIILIIGYFGWQFIHFKSTTVSQETLNTQMKDFSVDPSVKIVGLGEASHGVAEYHQTKIDIFKALVTNNKAKVFVIEGDFGGTLNVEKYIQGGQGSAKQVVQDIGFQMYHTKELVNLIEWMRNYNAKVSNPSEKLHFYGMDMQRFDFSKKYLFEALELADPELKQQYEKKLNALNDRDRTNLSNTTVKAGQKELLELRKEFITVKDKIISRKGSSYYEVANECLNSLIQYTKVFTAKNYNQKRDSVMFSKVNWIKKHEPNSIIFINGHNGHIRKSSGALYTSLGNRLLNEYKQSYFAIGTDAKNTHFNSQTDNGFKKSKGYNQNELTDQLKSTQAKKYWIKFSDVENDNKWEKIINKKQRMTSFNVTSSFNFIKFFYTEQITPKKSYDALIIYDTVHPSHLYN</sequence>
<gene>
    <name evidence="2" type="ORF">A9Q68_06935</name>
</gene>
<dbReference type="EMBL" id="LZDD01000002">
    <property type="protein sequence ID" value="OJF71716.1"/>
    <property type="molecule type" value="Genomic_DNA"/>
</dbReference>
<dbReference type="CDD" id="cd14728">
    <property type="entry name" value="Ere-like"/>
    <property type="match status" value="1"/>
</dbReference>
<dbReference type="InterPro" id="IPR052036">
    <property type="entry name" value="Hydrolase/PRTase-associated"/>
</dbReference>
<name>A0A1L8MLW2_9STRE</name>
<keyword evidence="1" id="KW-0812">Transmembrane</keyword>
<dbReference type="RefSeq" id="WP_071793969.1">
    <property type="nucleotide sequence ID" value="NZ_LZDD01000002.1"/>
</dbReference>
<dbReference type="Proteomes" id="UP000182015">
    <property type="component" value="Unassembled WGS sequence"/>
</dbReference>
<keyword evidence="1" id="KW-0472">Membrane</keyword>
<keyword evidence="3" id="KW-1185">Reference proteome</keyword>